<dbReference type="GO" id="GO:0005739">
    <property type="term" value="C:mitochondrion"/>
    <property type="evidence" value="ECO:0007669"/>
    <property type="project" value="TreeGrafter"/>
</dbReference>
<dbReference type="PANTHER" id="PTHR14464:SF4">
    <property type="entry name" value="EXONUCLEASE V"/>
    <property type="match status" value="1"/>
</dbReference>
<name>A0AAD7FXF5_9AGAR</name>
<feature type="region of interest" description="Disordered" evidence="2">
    <location>
        <begin position="1"/>
        <end position="20"/>
    </location>
</feature>
<comment type="similarity">
    <text evidence="1">Belongs to the EXO5 family.</text>
</comment>
<gene>
    <name evidence="3" type="ORF">FB45DRAFT_861808</name>
</gene>
<keyword evidence="3" id="KW-0269">Exonuclease</keyword>
<dbReference type="Proteomes" id="UP001221142">
    <property type="component" value="Unassembled WGS sequence"/>
</dbReference>
<organism evidence="3 4">
    <name type="scientific">Roridomyces roridus</name>
    <dbReference type="NCBI Taxonomy" id="1738132"/>
    <lineage>
        <taxon>Eukaryota</taxon>
        <taxon>Fungi</taxon>
        <taxon>Dikarya</taxon>
        <taxon>Basidiomycota</taxon>
        <taxon>Agaricomycotina</taxon>
        <taxon>Agaricomycetes</taxon>
        <taxon>Agaricomycetidae</taxon>
        <taxon>Agaricales</taxon>
        <taxon>Marasmiineae</taxon>
        <taxon>Mycenaceae</taxon>
        <taxon>Roridomyces</taxon>
    </lineage>
</organism>
<dbReference type="PANTHER" id="PTHR14464">
    <property type="entry name" value="EXONUCLEASE V"/>
    <property type="match status" value="1"/>
</dbReference>
<keyword evidence="3" id="KW-0378">Hydrolase</keyword>
<dbReference type="AlphaFoldDB" id="A0AAD7FXF5"/>
<evidence type="ECO:0000256" key="2">
    <source>
        <dbReference type="SAM" id="MobiDB-lite"/>
    </source>
</evidence>
<dbReference type="GO" id="GO:0005634">
    <property type="term" value="C:nucleus"/>
    <property type="evidence" value="ECO:0007669"/>
    <property type="project" value="TreeGrafter"/>
</dbReference>
<comment type="caution">
    <text evidence="3">The sequence shown here is derived from an EMBL/GenBank/DDBJ whole genome shotgun (WGS) entry which is preliminary data.</text>
</comment>
<dbReference type="EMBL" id="JARKIF010000003">
    <property type="protein sequence ID" value="KAJ7644464.1"/>
    <property type="molecule type" value="Genomic_DNA"/>
</dbReference>
<keyword evidence="4" id="KW-1185">Reference proteome</keyword>
<evidence type="ECO:0000313" key="4">
    <source>
        <dbReference type="Proteomes" id="UP001221142"/>
    </source>
</evidence>
<dbReference type="GO" id="GO:0045145">
    <property type="term" value="F:single-stranded DNA 5'-3' DNA exonuclease activity"/>
    <property type="evidence" value="ECO:0007669"/>
    <property type="project" value="InterPro"/>
</dbReference>
<proteinExistence type="inferred from homology"/>
<dbReference type="GO" id="GO:0036297">
    <property type="term" value="P:interstrand cross-link repair"/>
    <property type="evidence" value="ECO:0007669"/>
    <property type="project" value="TreeGrafter"/>
</dbReference>
<dbReference type="InterPro" id="IPR019190">
    <property type="entry name" value="EXOV"/>
</dbReference>
<evidence type="ECO:0000256" key="1">
    <source>
        <dbReference type="ARBA" id="ARBA00009797"/>
    </source>
</evidence>
<dbReference type="Pfam" id="PF09810">
    <property type="entry name" value="Exo5"/>
    <property type="match status" value="1"/>
</dbReference>
<accession>A0AAD7FXF5</accession>
<evidence type="ECO:0000313" key="3">
    <source>
        <dbReference type="EMBL" id="KAJ7644464.1"/>
    </source>
</evidence>
<protein>
    <submittedName>
        <fullName evidence="3">Exonuclease V</fullName>
    </submittedName>
</protein>
<keyword evidence="3" id="KW-0540">Nuclease</keyword>
<sequence>MRNFGPPPHDNYQRIKPKPGAQAACPAAMAAGFSPPVSFLNGRPYYNKGATTGALHRLSFSRHSGHKENVVPLSAVVTQHQAKQRGRAIHKGLALEHTSYWTSANIEPTTTEDAWALQMLQLQSSLVSLMQKGRADDLVLDQTLRVIEIKTRKKNYLPLHEDAQHGRLQAMLYRHFLIALLDTSNLFDFAKFFTHLRRVNPRKPFSKKFQRQMAPRLDRMSRPTCLDHLGRLLTKQIADLRIPLVDKTMEVVYFLQQTNPLFIGTEEFFTSDLELESILAIAMQWWQGEPRKAQQVDPERRNRCIGCPFFKPICVKEKEEEVRQWGSLRR</sequence>
<reference evidence="3" key="1">
    <citation type="submission" date="2023-03" db="EMBL/GenBank/DDBJ databases">
        <title>Massive genome expansion in bonnet fungi (Mycena s.s.) driven by repeated elements and novel gene families across ecological guilds.</title>
        <authorList>
            <consortium name="Lawrence Berkeley National Laboratory"/>
            <person name="Harder C.B."/>
            <person name="Miyauchi S."/>
            <person name="Viragh M."/>
            <person name="Kuo A."/>
            <person name="Thoen E."/>
            <person name="Andreopoulos B."/>
            <person name="Lu D."/>
            <person name="Skrede I."/>
            <person name="Drula E."/>
            <person name="Henrissat B."/>
            <person name="Morin E."/>
            <person name="Kohler A."/>
            <person name="Barry K."/>
            <person name="LaButti K."/>
            <person name="Morin E."/>
            <person name="Salamov A."/>
            <person name="Lipzen A."/>
            <person name="Mereny Z."/>
            <person name="Hegedus B."/>
            <person name="Baldrian P."/>
            <person name="Stursova M."/>
            <person name="Weitz H."/>
            <person name="Taylor A."/>
            <person name="Grigoriev I.V."/>
            <person name="Nagy L.G."/>
            <person name="Martin F."/>
            <person name="Kauserud H."/>
        </authorList>
    </citation>
    <scope>NUCLEOTIDE SEQUENCE</scope>
    <source>
        <strain evidence="3">9284</strain>
    </source>
</reference>